<gene>
    <name evidence="9" type="ORF">BDQ94DRAFT_165243</name>
</gene>
<keyword evidence="4 7" id="KW-0472">Membrane</keyword>
<sequence>MSSSAAPTMDQYPLGGLSTGPGKSAFVVTIISMVLVTICVGLRVWLSIVNPRPFGFMGYFYYAGYIVAMAYSAQFLWGICPNAIGMHIMTAMTLYPDRVVNALKIVLASEFIWAIATTLVKFSILSLYLEIFRGKLFRASCYTIGALSLALAAAMFLIAGLLCQPIEKNWDPLMTTGHCGDSVKMDVATATINMILDLFIVVLPLPSLWKLQMSWTRKAMLSGIFSLGLVICAMNLTRIVFAVTLDMTDATHAIARIGLFSILEVNVGMICASLPTLGPLIFGDHRGGSSGGRKGTPDPRSSAAIMNTFVRRRAAGLGRSDGGSGRFSEMATLNDNTVFDEEALPLHQVEKSGKACEMEDHHDAMMAPSPSPDQTLPRRPETARLSCPNGQGKDITIRTDIHVR</sequence>
<keyword evidence="2 7" id="KW-0812">Transmembrane</keyword>
<organism evidence="9 10">
    <name type="scientific">Aspergillus welwitschiae</name>
    <dbReference type="NCBI Taxonomy" id="1341132"/>
    <lineage>
        <taxon>Eukaryota</taxon>
        <taxon>Fungi</taxon>
        <taxon>Dikarya</taxon>
        <taxon>Ascomycota</taxon>
        <taxon>Pezizomycotina</taxon>
        <taxon>Eurotiomycetes</taxon>
        <taxon>Eurotiomycetidae</taxon>
        <taxon>Eurotiales</taxon>
        <taxon>Aspergillaceae</taxon>
        <taxon>Aspergillus</taxon>
        <taxon>Aspergillus subgen. Circumdati</taxon>
    </lineage>
</organism>
<keyword evidence="10" id="KW-1185">Reference proteome</keyword>
<dbReference type="RefSeq" id="XP_026632558.1">
    <property type="nucleotide sequence ID" value="XM_026770247.1"/>
</dbReference>
<evidence type="ECO:0000313" key="10">
    <source>
        <dbReference type="Proteomes" id="UP000253729"/>
    </source>
</evidence>
<feature type="transmembrane region" description="Helical" evidence="7">
    <location>
        <begin position="25"/>
        <end position="46"/>
    </location>
</feature>
<reference evidence="9 10" key="1">
    <citation type="submission" date="2018-07" db="EMBL/GenBank/DDBJ databases">
        <title>The genomes of Aspergillus section Nigri reveals drivers in fungal speciation.</title>
        <authorList>
            <consortium name="DOE Joint Genome Institute"/>
            <person name="Vesth T.C."/>
            <person name="Nybo J."/>
            <person name="Theobald S."/>
            <person name="Brandl J."/>
            <person name="Frisvad J.C."/>
            <person name="Nielsen K.F."/>
            <person name="Lyhne E.K."/>
            <person name="Kogle M.E."/>
            <person name="Kuo A."/>
            <person name="Riley R."/>
            <person name="Clum A."/>
            <person name="Nolan M."/>
            <person name="Lipzen A."/>
            <person name="Salamov A."/>
            <person name="Henrissat B."/>
            <person name="Wiebenga A."/>
            <person name="De vries R.P."/>
            <person name="Grigoriev I.V."/>
            <person name="Mortensen U.H."/>
            <person name="Andersen M.R."/>
            <person name="Baker S.E."/>
        </authorList>
    </citation>
    <scope>NUCLEOTIDE SEQUENCE [LARGE SCALE GENOMIC DNA]</scope>
    <source>
        <strain evidence="9 10">CBS 139.54b</strain>
    </source>
</reference>
<dbReference type="Proteomes" id="UP000253729">
    <property type="component" value="Unassembled WGS sequence"/>
</dbReference>
<feature type="domain" description="Rhodopsin" evidence="8">
    <location>
        <begin position="42"/>
        <end position="281"/>
    </location>
</feature>
<feature type="compositionally biased region" description="Basic and acidic residues" evidence="6">
    <location>
        <begin position="395"/>
        <end position="404"/>
    </location>
</feature>
<feature type="transmembrane region" description="Helical" evidence="7">
    <location>
        <begin position="111"/>
        <end position="129"/>
    </location>
</feature>
<dbReference type="GeneID" id="38138603"/>
<dbReference type="InterPro" id="IPR049326">
    <property type="entry name" value="Rhodopsin_dom_fungi"/>
</dbReference>
<proteinExistence type="inferred from homology"/>
<evidence type="ECO:0000256" key="4">
    <source>
        <dbReference type="ARBA" id="ARBA00023136"/>
    </source>
</evidence>
<protein>
    <recommendedName>
        <fullName evidence="8">Rhodopsin domain-containing protein</fullName>
    </recommendedName>
</protein>
<feature type="transmembrane region" description="Helical" evidence="7">
    <location>
        <begin position="187"/>
        <end position="209"/>
    </location>
</feature>
<comment type="similarity">
    <text evidence="5">Belongs to the SAT4 family.</text>
</comment>
<comment type="subcellular location">
    <subcellularLocation>
        <location evidence="1">Membrane</location>
        <topology evidence="1">Multi-pass membrane protein</topology>
    </subcellularLocation>
</comment>
<evidence type="ECO:0000256" key="7">
    <source>
        <dbReference type="SAM" id="Phobius"/>
    </source>
</evidence>
<dbReference type="PANTHER" id="PTHR33048">
    <property type="entry name" value="PTH11-LIKE INTEGRAL MEMBRANE PROTEIN (AFU_ORTHOLOGUE AFUA_5G11245)"/>
    <property type="match status" value="1"/>
</dbReference>
<accession>A0A3F3QLB2</accession>
<feature type="transmembrane region" description="Helical" evidence="7">
    <location>
        <begin position="58"/>
        <end position="79"/>
    </location>
</feature>
<name>A0A3F3QLB2_9EURO</name>
<evidence type="ECO:0000256" key="3">
    <source>
        <dbReference type="ARBA" id="ARBA00022989"/>
    </source>
</evidence>
<keyword evidence="3 7" id="KW-1133">Transmembrane helix</keyword>
<dbReference type="EMBL" id="KZ852032">
    <property type="protein sequence ID" value="RDH39536.1"/>
    <property type="molecule type" value="Genomic_DNA"/>
</dbReference>
<feature type="transmembrane region" description="Helical" evidence="7">
    <location>
        <begin position="221"/>
        <end position="241"/>
    </location>
</feature>
<dbReference type="Pfam" id="PF20684">
    <property type="entry name" value="Fung_rhodopsin"/>
    <property type="match status" value="1"/>
</dbReference>
<evidence type="ECO:0000256" key="2">
    <source>
        <dbReference type="ARBA" id="ARBA00022692"/>
    </source>
</evidence>
<dbReference type="PANTHER" id="PTHR33048:SF57">
    <property type="entry name" value="INTEGRAL MEMBRANE PROTEIN-RELATED"/>
    <property type="match status" value="1"/>
</dbReference>
<feature type="transmembrane region" description="Helical" evidence="7">
    <location>
        <begin position="141"/>
        <end position="167"/>
    </location>
</feature>
<evidence type="ECO:0000259" key="8">
    <source>
        <dbReference type="Pfam" id="PF20684"/>
    </source>
</evidence>
<evidence type="ECO:0000256" key="1">
    <source>
        <dbReference type="ARBA" id="ARBA00004141"/>
    </source>
</evidence>
<feature type="transmembrane region" description="Helical" evidence="7">
    <location>
        <begin position="253"/>
        <end position="277"/>
    </location>
</feature>
<dbReference type="AlphaFoldDB" id="A0A3F3QLB2"/>
<evidence type="ECO:0000256" key="5">
    <source>
        <dbReference type="ARBA" id="ARBA00038359"/>
    </source>
</evidence>
<feature type="region of interest" description="Disordered" evidence="6">
    <location>
        <begin position="364"/>
        <end position="404"/>
    </location>
</feature>
<dbReference type="InterPro" id="IPR052337">
    <property type="entry name" value="SAT4-like"/>
</dbReference>
<dbReference type="GO" id="GO:0016020">
    <property type="term" value="C:membrane"/>
    <property type="evidence" value="ECO:0007669"/>
    <property type="project" value="UniProtKB-SubCell"/>
</dbReference>
<evidence type="ECO:0000256" key="6">
    <source>
        <dbReference type="SAM" id="MobiDB-lite"/>
    </source>
</evidence>
<evidence type="ECO:0000313" key="9">
    <source>
        <dbReference type="EMBL" id="RDH39536.1"/>
    </source>
</evidence>